<dbReference type="Proteomes" id="UP001476798">
    <property type="component" value="Unassembled WGS sequence"/>
</dbReference>
<accession>A0ABV0NIQ0</accession>
<comment type="caution">
    <text evidence="1">The sequence shown here is derived from an EMBL/GenBank/DDBJ whole genome shotgun (WGS) entry which is preliminary data.</text>
</comment>
<proteinExistence type="predicted"/>
<sequence>MLPKVDEKSSSLGNVTGFTTDIKSFKDCPMSLLNHVAHWISDDILHISLIKYALWCVPSSFTDICGAHMLHRYPHRVKEWWPCPICCCTLPENSFSLAYSKFSCMKIVQIAKNTEPINVVMILRR</sequence>
<gene>
    <name evidence="1" type="ORF">GOODEAATRI_008874</name>
</gene>
<organism evidence="1 2">
    <name type="scientific">Goodea atripinnis</name>
    <dbReference type="NCBI Taxonomy" id="208336"/>
    <lineage>
        <taxon>Eukaryota</taxon>
        <taxon>Metazoa</taxon>
        <taxon>Chordata</taxon>
        <taxon>Craniata</taxon>
        <taxon>Vertebrata</taxon>
        <taxon>Euteleostomi</taxon>
        <taxon>Actinopterygii</taxon>
        <taxon>Neopterygii</taxon>
        <taxon>Teleostei</taxon>
        <taxon>Neoteleostei</taxon>
        <taxon>Acanthomorphata</taxon>
        <taxon>Ovalentaria</taxon>
        <taxon>Atherinomorphae</taxon>
        <taxon>Cyprinodontiformes</taxon>
        <taxon>Goodeidae</taxon>
        <taxon>Goodea</taxon>
    </lineage>
</organism>
<evidence type="ECO:0000313" key="2">
    <source>
        <dbReference type="Proteomes" id="UP001476798"/>
    </source>
</evidence>
<reference evidence="1 2" key="1">
    <citation type="submission" date="2021-06" db="EMBL/GenBank/DDBJ databases">
        <authorList>
            <person name="Palmer J.M."/>
        </authorList>
    </citation>
    <scope>NUCLEOTIDE SEQUENCE [LARGE SCALE GENOMIC DNA]</scope>
    <source>
        <strain evidence="1 2">GA_2019</strain>
        <tissue evidence="1">Muscle</tissue>
    </source>
</reference>
<protein>
    <submittedName>
        <fullName evidence="1">Uncharacterized protein</fullName>
    </submittedName>
</protein>
<evidence type="ECO:0000313" key="1">
    <source>
        <dbReference type="EMBL" id="MEQ2171259.1"/>
    </source>
</evidence>
<dbReference type="EMBL" id="JAHRIO010040462">
    <property type="protein sequence ID" value="MEQ2171259.1"/>
    <property type="molecule type" value="Genomic_DNA"/>
</dbReference>
<keyword evidence="2" id="KW-1185">Reference proteome</keyword>
<name>A0ABV0NIQ0_9TELE</name>